<feature type="transmembrane region" description="Helical" evidence="10">
    <location>
        <begin position="280"/>
        <end position="298"/>
    </location>
</feature>
<dbReference type="RefSeq" id="XP_018261454.2">
    <property type="nucleotide sequence ID" value="XM_018409182.2"/>
</dbReference>
<dbReference type="Gene3D" id="1.20.1250.20">
    <property type="entry name" value="MFS general substrate transporter like domains"/>
    <property type="match status" value="1"/>
</dbReference>
<comment type="similarity">
    <text evidence="2 8">Belongs to the major facilitator superfamily. Sugar transporter (TC 2.A.1.1) family.</text>
</comment>
<dbReference type="GO" id="GO:0016020">
    <property type="term" value="C:membrane"/>
    <property type="evidence" value="ECO:0007669"/>
    <property type="project" value="UniProtKB-SubCell"/>
</dbReference>
<dbReference type="PANTHER" id="PTHR48022">
    <property type="entry name" value="PLASTIDIC GLUCOSE TRANSPORTER 4"/>
    <property type="match status" value="1"/>
</dbReference>
<dbReference type="PROSITE" id="PS00216">
    <property type="entry name" value="SUGAR_TRANSPORT_1"/>
    <property type="match status" value="1"/>
</dbReference>
<keyword evidence="5 10" id="KW-1133">Transmembrane helix</keyword>
<accession>A0AAJ8MH72</accession>
<dbReference type="Proteomes" id="UP000078595">
    <property type="component" value="Chromosome 7"/>
</dbReference>
<feature type="transmembrane region" description="Helical" evidence="10">
    <location>
        <begin position="318"/>
        <end position="339"/>
    </location>
</feature>
<keyword evidence="13" id="KW-1185">Reference proteome</keyword>
<feature type="transmembrane region" description="Helical" evidence="10">
    <location>
        <begin position="98"/>
        <end position="116"/>
    </location>
</feature>
<feature type="transmembrane region" description="Helical" evidence="10">
    <location>
        <begin position="390"/>
        <end position="409"/>
    </location>
</feature>
<feature type="transmembrane region" description="Helical" evidence="10">
    <location>
        <begin position="452"/>
        <end position="471"/>
    </location>
</feature>
<evidence type="ECO:0000256" key="9">
    <source>
        <dbReference type="SAM" id="MobiDB-lite"/>
    </source>
</evidence>
<evidence type="ECO:0000256" key="10">
    <source>
        <dbReference type="SAM" id="Phobius"/>
    </source>
</evidence>
<dbReference type="InterPro" id="IPR003663">
    <property type="entry name" value="Sugar/inositol_transpt"/>
</dbReference>
<evidence type="ECO:0000313" key="13">
    <source>
        <dbReference type="Proteomes" id="UP000078595"/>
    </source>
</evidence>
<evidence type="ECO:0000256" key="8">
    <source>
        <dbReference type="RuleBase" id="RU003346"/>
    </source>
</evidence>
<feature type="transmembrane region" description="Helical" evidence="10">
    <location>
        <begin position="158"/>
        <end position="177"/>
    </location>
</feature>
<organism evidence="12 13">
    <name type="scientific">Kwoniella dejecticola CBS 10117</name>
    <dbReference type="NCBI Taxonomy" id="1296121"/>
    <lineage>
        <taxon>Eukaryota</taxon>
        <taxon>Fungi</taxon>
        <taxon>Dikarya</taxon>
        <taxon>Basidiomycota</taxon>
        <taxon>Agaricomycotina</taxon>
        <taxon>Tremellomycetes</taxon>
        <taxon>Tremellales</taxon>
        <taxon>Cryptococcaceae</taxon>
        <taxon>Kwoniella</taxon>
    </lineage>
</organism>
<dbReference type="FunFam" id="1.20.1250.20:FF:000026">
    <property type="entry name" value="MFS quinate transporter QutD"/>
    <property type="match status" value="1"/>
</dbReference>
<dbReference type="InterPro" id="IPR020846">
    <property type="entry name" value="MFS_dom"/>
</dbReference>
<proteinExistence type="inferred from homology"/>
<dbReference type="GeneID" id="28969591"/>
<comment type="catalytic activity">
    <reaction evidence="7">
        <text>myo-inositol(out) + H(+)(out) = myo-inositol(in) + H(+)(in)</text>
        <dbReference type="Rhea" id="RHEA:60364"/>
        <dbReference type="ChEBI" id="CHEBI:15378"/>
        <dbReference type="ChEBI" id="CHEBI:17268"/>
    </reaction>
</comment>
<dbReference type="Pfam" id="PF00083">
    <property type="entry name" value="Sugar_tr"/>
    <property type="match status" value="1"/>
</dbReference>
<dbReference type="InterPro" id="IPR005828">
    <property type="entry name" value="MFS_sugar_transport-like"/>
</dbReference>
<feature type="transmembrane region" description="Helical" evidence="10">
    <location>
        <begin position="72"/>
        <end position="91"/>
    </location>
</feature>
<sequence length="539" mass="59728">MLQLQGKVSRNPFRGMRRHSRSYMLALVCYWGAMLFGYDTGVAGSTIALPGFIRDFHLEGNPIHVANLKSNVVSVLQAGCFFGALGAAPISQRFGRKYTLMGFAAVFFVGAAIQTAAKNSLIPIYIGRVLAGIGVGAMSAVAPPYVSENAPKELRGRITGLFQFILASGVMISYWIPYGVSVHIPTSTLQWRIPIAFQMVPAGFMVICLFFVRESPRWLAYVGRDEQALENLAWLRKTSTDHPETLEEFAEIKTGLEDEKNSTSSNPYRELLQKGQWPRLLIATSMMFLTQWSGQNAIGYYAPSIFQSIGFEGTTPSLLASGIYGIVKFVATGVFLMIGIEQFGRRKSLSFGAFFMGMFFFIIGSIIYTHPIKQGLTSIPPSSIAAATMIYLYVVPYCFSWGPIAWVYVSEIFPTSTRATGVSLAAATQWLWNFVLAKITPFLTEKLTNGRLFFMFGSINMLMATYSYFLPETRGLSLEDMDVIFGAITPEQRKANLEARERGAFDNARQADNDNDNIGADEKEKGEIAHVETVPTTRR</sequence>
<dbReference type="AlphaFoldDB" id="A0AAJ8MH72"/>
<feature type="domain" description="Major facilitator superfamily (MFS) profile" evidence="11">
    <location>
        <begin position="25"/>
        <end position="475"/>
    </location>
</feature>
<evidence type="ECO:0000256" key="7">
    <source>
        <dbReference type="ARBA" id="ARBA00049119"/>
    </source>
</evidence>
<dbReference type="InterPro" id="IPR036259">
    <property type="entry name" value="MFS_trans_sf"/>
</dbReference>
<feature type="transmembrane region" description="Helical" evidence="10">
    <location>
        <begin position="189"/>
        <end position="212"/>
    </location>
</feature>
<dbReference type="NCBIfam" id="TIGR00879">
    <property type="entry name" value="SP"/>
    <property type="match status" value="1"/>
</dbReference>
<evidence type="ECO:0000259" key="11">
    <source>
        <dbReference type="PROSITE" id="PS50850"/>
    </source>
</evidence>
<keyword evidence="6 10" id="KW-0472">Membrane</keyword>
<feature type="region of interest" description="Disordered" evidence="9">
    <location>
        <begin position="502"/>
        <end position="539"/>
    </location>
</feature>
<gene>
    <name evidence="12" type="ORF">I303_105871</name>
</gene>
<dbReference type="GO" id="GO:0005351">
    <property type="term" value="F:carbohydrate:proton symporter activity"/>
    <property type="evidence" value="ECO:0007669"/>
    <property type="project" value="TreeGrafter"/>
</dbReference>
<dbReference type="InterPro" id="IPR005829">
    <property type="entry name" value="Sugar_transporter_CS"/>
</dbReference>
<evidence type="ECO:0000256" key="5">
    <source>
        <dbReference type="ARBA" id="ARBA00022989"/>
    </source>
</evidence>
<reference evidence="12" key="2">
    <citation type="submission" date="2024-02" db="EMBL/GenBank/DDBJ databases">
        <title>Comparative genomics of Cryptococcus and Kwoniella reveals pathogenesis evolution and contrasting modes of karyotype evolution via chromosome fusion or intercentromeric recombination.</title>
        <authorList>
            <person name="Coelho M.A."/>
            <person name="David-Palma M."/>
            <person name="Shea T."/>
            <person name="Bowers K."/>
            <person name="McGinley-Smith S."/>
            <person name="Mohammad A.W."/>
            <person name="Gnirke A."/>
            <person name="Yurkov A.M."/>
            <person name="Nowrousian M."/>
            <person name="Sun S."/>
            <person name="Cuomo C.A."/>
            <person name="Heitman J."/>
        </authorList>
    </citation>
    <scope>NUCLEOTIDE SEQUENCE</scope>
    <source>
        <strain evidence="12">CBS 10117</strain>
    </source>
</reference>
<dbReference type="InterPro" id="IPR050360">
    <property type="entry name" value="MFS_Sugar_Transporters"/>
</dbReference>
<dbReference type="EMBL" id="CP144536">
    <property type="protein sequence ID" value="WWC63271.1"/>
    <property type="molecule type" value="Genomic_DNA"/>
</dbReference>
<feature type="transmembrane region" description="Helical" evidence="10">
    <location>
        <begin position="421"/>
        <end position="440"/>
    </location>
</feature>
<keyword evidence="3 8" id="KW-0813">Transport</keyword>
<dbReference type="KEGG" id="kdj:28969591"/>
<evidence type="ECO:0000256" key="6">
    <source>
        <dbReference type="ARBA" id="ARBA00023136"/>
    </source>
</evidence>
<evidence type="ECO:0000256" key="3">
    <source>
        <dbReference type="ARBA" id="ARBA00022448"/>
    </source>
</evidence>
<feature type="compositionally biased region" description="Basic and acidic residues" evidence="9">
    <location>
        <begin position="502"/>
        <end position="512"/>
    </location>
</feature>
<evidence type="ECO:0000313" key="12">
    <source>
        <dbReference type="EMBL" id="WWC63271.1"/>
    </source>
</evidence>
<protein>
    <recommendedName>
        <fullName evidence="11">Major facilitator superfamily (MFS) profile domain-containing protein</fullName>
    </recommendedName>
</protein>
<dbReference type="PROSITE" id="PS50850">
    <property type="entry name" value="MFS"/>
    <property type="match status" value="1"/>
</dbReference>
<dbReference type="SUPFAM" id="SSF103473">
    <property type="entry name" value="MFS general substrate transporter"/>
    <property type="match status" value="1"/>
</dbReference>
<name>A0AAJ8MH72_9TREE</name>
<reference evidence="12" key="1">
    <citation type="submission" date="2013-07" db="EMBL/GenBank/DDBJ databases">
        <authorList>
            <consortium name="The Broad Institute Genome Sequencing Platform"/>
            <person name="Cuomo C."/>
            <person name="Litvintseva A."/>
            <person name="Chen Y."/>
            <person name="Heitman J."/>
            <person name="Sun S."/>
            <person name="Springer D."/>
            <person name="Dromer F."/>
            <person name="Young S.K."/>
            <person name="Zeng Q."/>
            <person name="Gargeya S."/>
            <person name="Fitzgerald M."/>
            <person name="Abouelleil A."/>
            <person name="Alvarado L."/>
            <person name="Berlin A.M."/>
            <person name="Chapman S.B."/>
            <person name="Dewar J."/>
            <person name="Goldberg J."/>
            <person name="Griggs A."/>
            <person name="Gujja S."/>
            <person name="Hansen M."/>
            <person name="Howarth C."/>
            <person name="Imamovic A."/>
            <person name="Larimer J."/>
            <person name="McCowan C."/>
            <person name="Murphy C."/>
            <person name="Pearson M."/>
            <person name="Priest M."/>
            <person name="Roberts A."/>
            <person name="Saif S."/>
            <person name="Shea T."/>
            <person name="Sykes S."/>
            <person name="Wortman J."/>
            <person name="Nusbaum C."/>
            <person name="Birren B."/>
        </authorList>
    </citation>
    <scope>NUCLEOTIDE SEQUENCE</scope>
    <source>
        <strain evidence="12">CBS 10117</strain>
    </source>
</reference>
<comment type="subcellular location">
    <subcellularLocation>
        <location evidence="1">Membrane</location>
        <topology evidence="1">Multi-pass membrane protein</topology>
    </subcellularLocation>
</comment>
<dbReference type="PRINTS" id="PR00171">
    <property type="entry name" value="SUGRTRNSPORT"/>
</dbReference>
<feature type="transmembrane region" description="Helical" evidence="10">
    <location>
        <begin position="351"/>
        <end position="370"/>
    </location>
</feature>
<dbReference type="PROSITE" id="PS00217">
    <property type="entry name" value="SUGAR_TRANSPORT_2"/>
    <property type="match status" value="1"/>
</dbReference>
<evidence type="ECO:0000256" key="1">
    <source>
        <dbReference type="ARBA" id="ARBA00004141"/>
    </source>
</evidence>
<dbReference type="PANTHER" id="PTHR48022:SF23">
    <property type="entry name" value="MAJOR FACILITATOR SUPERFAMILY (MFS) PROFILE DOMAIN-CONTAINING PROTEIN"/>
    <property type="match status" value="1"/>
</dbReference>
<keyword evidence="4 10" id="KW-0812">Transmembrane</keyword>
<feature type="transmembrane region" description="Helical" evidence="10">
    <location>
        <begin position="122"/>
        <end position="146"/>
    </location>
</feature>
<feature type="compositionally biased region" description="Basic and acidic residues" evidence="9">
    <location>
        <begin position="520"/>
        <end position="530"/>
    </location>
</feature>
<evidence type="ECO:0000256" key="2">
    <source>
        <dbReference type="ARBA" id="ARBA00010992"/>
    </source>
</evidence>
<evidence type="ECO:0000256" key="4">
    <source>
        <dbReference type="ARBA" id="ARBA00022692"/>
    </source>
</evidence>